<dbReference type="Proteomes" id="UP000054323">
    <property type="component" value="Unassembled WGS sequence"/>
</dbReference>
<keyword evidence="1" id="KW-0472">Membrane</keyword>
<dbReference type="PATRIC" id="fig|2198.4.peg.966"/>
<dbReference type="AlphaFoldDB" id="A0A101GPX3"/>
<evidence type="ECO:0000313" key="2">
    <source>
        <dbReference type="EMBL" id="KUK62384.1"/>
    </source>
</evidence>
<comment type="caution">
    <text evidence="2">The sequence shown here is derived from an EMBL/GenBank/DDBJ whole genome shotgun (WGS) entry which is preliminary data.</text>
</comment>
<keyword evidence="1" id="KW-0812">Transmembrane</keyword>
<keyword evidence="1" id="KW-1133">Transmembrane helix</keyword>
<dbReference type="EMBL" id="LGGD01000067">
    <property type="protein sequence ID" value="KUK62384.1"/>
    <property type="molecule type" value="Genomic_DNA"/>
</dbReference>
<accession>A0A101GPX3</accession>
<organism evidence="2 3">
    <name type="scientific">Methanoculleus marisnigri</name>
    <dbReference type="NCBI Taxonomy" id="2198"/>
    <lineage>
        <taxon>Archaea</taxon>
        <taxon>Methanobacteriati</taxon>
        <taxon>Methanobacteriota</taxon>
        <taxon>Stenosarchaea group</taxon>
        <taxon>Methanomicrobia</taxon>
        <taxon>Methanomicrobiales</taxon>
        <taxon>Methanomicrobiaceae</taxon>
        <taxon>Methanoculleus</taxon>
    </lineage>
</organism>
<protein>
    <recommendedName>
        <fullName evidence="4">Archaeal Type IV pilin N-terminal domain-containing protein</fullName>
    </recommendedName>
</protein>
<evidence type="ECO:0000313" key="3">
    <source>
        <dbReference type="Proteomes" id="UP000054323"/>
    </source>
</evidence>
<proteinExistence type="predicted"/>
<gene>
    <name evidence="2" type="ORF">XD82_0694</name>
</gene>
<reference evidence="3" key="1">
    <citation type="journal article" date="2015" name="MBio">
        <title>Genome-Resolved Metagenomic Analysis Reveals Roles for Candidate Phyla and Other Microbial Community Members in Biogeochemical Transformations in Oil Reservoirs.</title>
        <authorList>
            <person name="Hu P."/>
            <person name="Tom L."/>
            <person name="Singh A."/>
            <person name="Thomas B.C."/>
            <person name="Baker B.J."/>
            <person name="Piceno Y.M."/>
            <person name="Andersen G.L."/>
            <person name="Banfield J.F."/>
        </authorList>
    </citation>
    <scope>NUCLEOTIDE SEQUENCE [LARGE SCALE GENOMIC DNA]</scope>
</reference>
<evidence type="ECO:0008006" key="4">
    <source>
        <dbReference type="Google" id="ProtNLM"/>
    </source>
</evidence>
<name>A0A101GPX3_9EURY</name>
<sequence length="174" mass="18519">MRRGPISTGTATVCAIIIATVLMTVVAAGLLIPGEETGVAGRTLTLPVEAVTGYADAPAIRISGTESAINLTRCRIYLIDPEGTLRGVETAILENTTLGAGQVVYIFNFPRDDRPAASGYWITDEPDMIFTAAYHPGIRPFSPGGQWRIVVYDTNSMKNRIDQVVLINGPASPG</sequence>
<feature type="transmembrane region" description="Helical" evidence="1">
    <location>
        <begin position="12"/>
        <end position="32"/>
    </location>
</feature>
<evidence type="ECO:0000256" key="1">
    <source>
        <dbReference type="SAM" id="Phobius"/>
    </source>
</evidence>